<evidence type="ECO:0000256" key="2">
    <source>
        <dbReference type="ARBA" id="ARBA00022670"/>
    </source>
</evidence>
<name>A0A1G6KPE0_9BACT</name>
<dbReference type="InterPro" id="IPR036590">
    <property type="entry name" value="SRAP-like"/>
</dbReference>
<evidence type="ECO:0000256" key="8">
    <source>
        <dbReference type="RuleBase" id="RU364100"/>
    </source>
</evidence>
<keyword evidence="7" id="KW-0456">Lyase</keyword>
<dbReference type="PANTHER" id="PTHR13604:SF0">
    <property type="entry name" value="ABASIC SITE PROCESSING PROTEIN HMCES"/>
    <property type="match status" value="1"/>
</dbReference>
<evidence type="ECO:0000256" key="1">
    <source>
        <dbReference type="ARBA" id="ARBA00008136"/>
    </source>
</evidence>
<keyword evidence="3" id="KW-0227">DNA damage</keyword>
<protein>
    <recommendedName>
        <fullName evidence="8">Abasic site processing protein</fullName>
        <ecNumber evidence="8">3.4.-.-</ecNumber>
    </recommendedName>
</protein>
<dbReference type="RefSeq" id="WP_091403051.1">
    <property type="nucleotide sequence ID" value="NZ_FMYV01000003.1"/>
</dbReference>
<gene>
    <name evidence="9" type="ORF">SAMN04488588_0821</name>
</gene>
<dbReference type="GO" id="GO:0003697">
    <property type="term" value="F:single-stranded DNA binding"/>
    <property type="evidence" value="ECO:0007669"/>
    <property type="project" value="InterPro"/>
</dbReference>
<dbReference type="Gene3D" id="3.90.1680.10">
    <property type="entry name" value="SOS response associated peptidase-like"/>
    <property type="match status" value="1"/>
</dbReference>
<organism evidence="9 10">
    <name type="scientific">Geotoga petraea</name>
    <dbReference type="NCBI Taxonomy" id="28234"/>
    <lineage>
        <taxon>Bacteria</taxon>
        <taxon>Thermotogati</taxon>
        <taxon>Thermotogota</taxon>
        <taxon>Thermotogae</taxon>
        <taxon>Petrotogales</taxon>
        <taxon>Petrotogaceae</taxon>
        <taxon>Geotoga</taxon>
    </lineage>
</organism>
<keyword evidence="6" id="KW-0238">DNA-binding</keyword>
<keyword evidence="2 8" id="KW-0645">Protease</keyword>
<dbReference type="GO" id="GO:0016829">
    <property type="term" value="F:lyase activity"/>
    <property type="evidence" value="ECO:0007669"/>
    <property type="project" value="UniProtKB-KW"/>
</dbReference>
<dbReference type="InterPro" id="IPR003738">
    <property type="entry name" value="SRAP"/>
</dbReference>
<comment type="similarity">
    <text evidence="1 8">Belongs to the SOS response-associated peptidase family.</text>
</comment>
<keyword evidence="5" id="KW-0190">Covalent protein-DNA linkage</keyword>
<dbReference type="PANTHER" id="PTHR13604">
    <property type="entry name" value="DC12-RELATED"/>
    <property type="match status" value="1"/>
</dbReference>
<dbReference type="GO" id="GO:0106300">
    <property type="term" value="P:protein-DNA covalent cross-linking repair"/>
    <property type="evidence" value="ECO:0007669"/>
    <property type="project" value="InterPro"/>
</dbReference>
<dbReference type="EMBL" id="FMYV01000003">
    <property type="protein sequence ID" value="SDC32405.1"/>
    <property type="molecule type" value="Genomic_DNA"/>
</dbReference>
<sequence>MCGRFVTYIPLEDIIKDFDIDITLIEDYTPSYNITPSNKVISIYETDKKTILNEFRWGLIPFWAKDPSIGYKMINARAETLEQKKSYKPLLKNRRCGIISNGFYEWKREGNQKTPYYIKLKNDQPFSFAGLYDIWKDEEDNQIFSCTIITTQPNEKVSQIHDRMPVILDKNQTKKWINFENDFEYVKNLLTSRKSEEIELYQVSKMVNSPKNDSKQNLIPEKENKIF</sequence>
<evidence type="ECO:0000313" key="10">
    <source>
        <dbReference type="Proteomes" id="UP000199322"/>
    </source>
</evidence>
<reference evidence="9 10" key="1">
    <citation type="submission" date="2016-10" db="EMBL/GenBank/DDBJ databases">
        <authorList>
            <person name="de Groot N.N."/>
        </authorList>
    </citation>
    <scope>NUCLEOTIDE SEQUENCE [LARGE SCALE GENOMIC DNA]</scope>
    <source>
        <strain evidence="9 10">WG14</strain>
    </source>
</reference>
<dbReference type="Proteomes" id="UP000199322">
    <property type="component" value="Unassembled WGS sequence"/>
</dbReference>
<keyword evidence="10" id="KW-1185">Reference proteome</keyword>
<evidence type="ECO:0000256" key="4">
    <source>
        <dbReference type="ARBA" id="ARBA00022801"/>
    </source>
</evidence>
<keyword evidence="4 8" id="KW-0378">Hydrolase</keyword>
<evidence type="ECO:0000313" key="9">
    <source>
        <dbReference type="EMBL" id="SDC32405.1"/>
    </source>
</evidence>
<evidence type="ECO:0000256" key="5">
    <source>
        <dbReference type="ARBA" id="ARBA00023124"/>
    </source>
</evidence>
<dbReference type="AlphaFoldDB" id="A0A1G6KPE0"/>
<accession>A0A1G6KPE0</accession>
<dbReference type="GO" id="GO:0006508">
    <property type="term" value="P:proteolysis"/>
    <property type="evidence" value="ECO:0007669"/>
    <property type="project" value="UniProtKB-KW"/>
</dbReference>
<evidence type="ECO:0000256" key="7">
    <source>
        <dbReference type="ARBA" id="ARBA00023239"/>
    </source>
</evidence>
<dbReference type="SUPFAM" id="SSF143081">
    <property type="entry name" value="BB1717-like"/>
    <property type="match status" value="1"/>
</dbReference>
<proteinExistence type="inferred from homology"/>
<dbReference type="EC" id="3.4.-.-" evidence="8"/>
<evidence type="ECO:0000256" key="3">
    <source>
        <dbReference type="ARBA" id="ARBA00022763"/>
    </source>
</evidence>
<dbReference type="STRING" id="28234.SAMN04488588_0821"/>
<dbReference type="Pfam" id="PF02586">
    <property type="entry name" value="SRAP"/>
    <property type="match status" value="1"/>
</dbReference>
<dbReference type="GO" id="GO:0008233">
    <property type="term" value="F:peptidase activity"/>
    <property type="evidence" value="ECO:0007669"/>
    <property type="project" value="UniProtKB-KW"/>
</dbReference>
<evidence type="ECO:0000256" key="6">
    <source>
        <dbReference type="ARBA" id="ARBA00023125"/>
    </source>
</evidence>